<evidence type="ECO:0000259" key="6">
    <source>
        <dbReference type="PROSITE" id="PS50801"/>
    </source>
</evidence>
<feature type="transmembrane region" description="Helical" evidence="5">
    <location>
        <begin position="386"/>
        <end position="414"/>
    </location>
</feature>
<dbReference type="PANTHER" id="PTHR11814">
    <property type="entry name" value="SULFATE TRANSPORTER"/>
    <property type="match status" value="1"/>
</dbReference>
<dbReference type="SUPFAM" id="SSF52091">
    <property type="entry name" value="SpoIIaa-like"/>
    <property type="match status" value="1"/>
</dbReference>
<evidence type="ECO:0000313" key="7">
    <source>
        <dbReference type="EMBL" id="MDE5413487.1"/>
    </source>
</evidence>
<feature type="transmembrane region" description="Helical" evidence="5">
    <location>
        <begin position="124"/>
        <end position="147"/>
    </location>
</feature>
<dbReference type="Pfam" id="PF00916">
    <property type="entry name" value="Sulfate_transp"/>
    <property type="match status" value="1"/>
</dbReference>
<dbReference type="Pfam" id="PF01740">
    <property type="entry name" value="STAS"/>
    <property type="match status" value="1"/>
</dbReference>
<dbReference type="EMBL" id="JAOTPO010000005">
    <property type="protein sequence ID" value="MDE5413487.1"/>
    <property type="molecule type" value="Genomic_DNA"/>
</dbReference>
<proteinExistence type="predicted"/>
<reference evidence="7" key="1">
    <citation type="submission" date="2024-05" db="EMBL/GenBank/DDBJ databases">
        <title>Alkalihalobacillus sp. strain MEB203 novel alkaliphilic bacterium from Lonar Lake, India.</title>
        <authorList>
            <person name="Joshi A."/>
            <person name="Thite S."/>
            <person name="Mengade P."/>
        </authorList>
    </citation>
    <scope>NUCLEOTIDE SEQUENCE</scope>
    <source>
        <strain evidence="7">MEB 203</strain>
    </source>
</reference>
<feature type="transmembrane region" description="Helical" evidence="5">
    <location>
        <begin position="203"/>
        <end position="220"/>
    </location>
</feature>
<feature type="transmembrane region" description="Helical" evidence="5">
    <location>
        <begin position="73"/>
        <end position="92"/>
    </location>
</feature>
<dbReference type="InterPro" id="IPR018045">
    <property type="entry name" value="S04_transporter_CS"/>
</dbReference>
<feature type="transmembrane region" description="Helical" evidence="5">
    <location>
        <begin position="347"/>
        <end position="366"/>
    </location>
</feature>
<feature type="transmembrane region" description="Helical" evidence="5">
    <location>
        <begin position="178"/>
        <end position="196"/>
    </location>
</feature>
<dbReference type="InterPro" id="IPR001902">
    <property type="entry name" value="SLC26A/SulP_fam"/>
</dbReference>
<evidence type="ECO:0000256" key="5">
    <source>
        <dbReference type="SAM" id="Phobius"/>
    </source>
</evidence>
<feature type="transmembrane region" description="Helical" evidence="5">
    <location>
        <begin position="98"/>
        <end position="117"/>
    </location>
</feature>
<sequence>MLKKWVPAFEWLPSYKPADLRGDFSAGLIVAIMLIPQGMAYAMLAGLPPVIGLYASTIPLIIYALFGTSRQLAVGPVAMVSLLVLAGVSTLAEPGTDRYISLVLLLMLIIGLIQFLMGVFRLGFLVNFLSHAVISGFTSAAAIIIGLSQLKHLLGVNLEAEKDVFRILWESFQRILEINPITLSIGVVSILLLILLKRWVPKVPGPLAVVVLSILTVYLFRLERMGVKIIGEVPSGLPTFTLPFIQLADLIALLPIALAISLIGFMESIAMAKAIATKEKYKVVPNKELVALGLANVGGSFFAGYPVTGGFSRSAVNYQAGAKTPLATMITAFLIIFTLLFFTGLFYYLPNAVLAAIIMVAVYSLIDVKEAKHLFNVRKLDGWTWVITFLATLFIGIEQGILIGVAFSLLLFIVRSAYPHIAELGYLPEKGVYRNIKRYPEAATDPDIIIFRIDSSLYFANMTFLEDKLCERIGEKPQTKWIILDFTGVNSIDAVAIHSLEEIIDTCRKGEIQFLFAGIKGPVMDILKKAKWDQKYKEHVTFLSIDEALQAIKEGA</sequence>
<accession>A0ABT5VFK1</accession>
<organism evidence="7 8">
    <name type="scientific">Alkalihalobacterium chitinilyticum</name>
    <dbReference type="NCBI Taxonomy" id="2980103"/>
    <lineage>
        <taxon>Bacteria</taxon>
        <taxon>Bacillati</taxon>
        <taxon>Bacillota</taxon>
        <taxon>Bacilli</taxon>
        <taxon>Bacillales</taxon>
        <taxon>Bacillaceae</taxon>
        <taxon>Alkalihalobacterium</taxon>
    </lineage>
</organism>
<dbReference type="PROSITE" id="PS01130">
    <property type="entry name" value="SLC26A"/>
    <property type="match status" value="1"/>
</dbReference>
<dbReference type="NCBIfam" id="TIGR00815">
    <property type="entry name" value="sulP"/>
    <property type="match status" value="1"/>
</dbReference>
<dbReference type="Proteomes" id="UP001148125">
    <property type="component" value="Unassembled WGS sequence"/>
</dbReference>
<keyword evidence="8" id="KW-1185">Reference proteome</keyword>
<dbReference type="RefSeq" id="WP_275118113.1">
    <property type="nucleotide sequence ID" value="NZ_JAOTPO010000005.1"/>
</dbReference>
<feature type="transmembrane region" description="Helical" evidence="5">
    <location>
        <begin position="50"/>
        <end position="66"/>
    </location>
</feature>
<evidence type="ECO:0000256" key="3">
    <source>
        <dbReference type="ARBA" id="ARBA00022989"/>
    </source>
</evidence>
<dbReference type="CDD" id="cd07042">
    <property type="entry name" value="STAS_SulP_like_sulfate_transporter"/>
    <property type="match status" value="1"/>
</dbReference>
<evidence type="ECO:0000313" key="8">
    <source>
        <dbReference type="Proteomes" id="UP001148125"/>
    </source>
</evidence>
<gene>
    <name evidence="7" type="ORF">N7Z68_08815</name>
</gene>
<feature type="transmembrane region" description="Helical" evidence="5">
    <location>
        <begin position="325"/>
        <end position="342"/>
    </location>
</feature>
<protein>
    <submittedName>
        <fullName evidence="7">Solute carrier family 26 protein</fullName>
    </submittedName>
</protein>
<dbReference type="PROSITE" id="PS50801">
    <property type="entry name" value="STAS"/>
    <property type="match status" value="1"/>
</dbReference>
<feature type="transmembrane region" description="Helical" evidence="5">
    <location>
        <begin position="287"/>
        <end position="305"/>
    </location>
</feature>
<feature type="domain" description="STAS" evidence="6">
    <location>
        <begin position="438"/>
        <end position="552"/>
    </location>
</feature>
<feature type="transmembrane region" description="Helical" evidence="5">
    <location>
        <begin position="240"/>
        <end position="266"/>
    </location>
</feature>
<keyword evidence="2 5" id="KW-0812">Transmembrane</keyword>
<dbReference type="InterPro" id="IPR002645">
    <property type="entry name" value="STAS_dom"/>
</dbReference>
<name>A0ABT5VFK1_9BACI</name>
<dbReference type="InterPro" id="IPR036513">
    <property type="entry name" value="STAS_dom_sf"/>
</dbReference>
<comment type="subcellular location">
    <subcellularLocation>
        <location evidence="1">Membrane</location>
        <topology evidence="1">Multi-pass membrane protein</topology>
    </subcellularLocation>
</comment>
<evidence type="ECO:0000256" key="2">
    <source>
        <dbReference type="ARBA" id="ARBA00022692"/>
    </source>
</evidence>
<keyword evidence="4 5" id="KW-0472">Membrane</keyword>
<evidence type="ECO:0000256" key="1">
    <source>
        <dbReference type="ARBA" id="ARBA00004141"/>
    </source>
</evidence>
<comment type="caution">
    <text evidence="7">The sequence shown here is derived from an EMBL/GenBank/DDBJ whole genome shotgun (WGS) entry which is preliminary data.</text>
</comment>
<feature type="transmembrane region" description="Helical" evidence="5">
    <location>
        <begin position="24"/>
        <end position="44"/>
    </location>
</feature>
<evidence type="ECO:0000256" key="4">
    <source>
        <dbReference type="ARBA" id="ARBA00023136"/>
    </source>
</evidence>
<keyword evidence="3 5" id="KW-1133">Transmembrane helix</keyword>
<dbReference type="Gene3D" id="3.30.750.24">
    <property type="entry name" value="STAS domain"/>
    <property type="match status" value="1"/>
</dbReference>
<dbReference type="InterPro" id="IPR011547">
    <property type="entry name" value="SLC26A/SulP_dom"/>
</dbReference>